<dbReference type="GO" id="GO:0005737">
    <property type="term" value="C:cytoplasm"/>
    <property type="evidence" value="ECO:0007669"/>
    <property type="project" value="TreeGrafter"/>
</dbReference>
<dbReference type="PANTHER" id="PTHR13410">
    <property type="entry name" value="PROTEIN PBDC1"/>
    <property type="match status" value="1"/>
</dbReference>
<organism evidence="2 3">
    <name type="scientific">Kipferlia bialata</name>
    <dbReference type="NCBI Taxonomy" id="797122"/>
    <lineage>
        <taxon>Eukaryota</taxon>
        <taxon>Metamonada</taxon>
        <taxon>Carpediemonas-like organisms</taxon>
        <taxon>Kipferlia</taxon>
    </lineage>
</organism>
<dbReference type="Pfam" id="PF04669">
    <property type="entry name" value="PBDC1"/>
    <property type="match status" value="1"/>
</dbReference>
<keyword evidence="3" id="KW-1185">Reference proteome</keyword>
<sequence>MDKPDPAVVAADMEQRGDMFEEGVFNDQQIEERWAMLAGKYAETYAKLLENVDVTKLEITGSDEWLYTEFRALFPDLRVDILDMHSLKTEENKAKWRPFLDGLKGKVAQHDTGALVRVFAKGRSDVGNLELVPRGQFYCIEVARIKEGVYTK</sequence>
<reference evidence="2 3" key="1">
    <citation type="journal article" date="2018" name="PLoS ONE">
        <title>The draft genome of Kipferlia bialata reveals reductive genome evolution in fornicate parasites.</title>
        <authorList>
            <person name="Tanifuji G."/>
            <person name="Takabayashi S."/>
            <person name="Kume K."/>
            <person name="Takagi M."/>
            <person name="Nakayama T."/>
            <person name="Kamikawa R."/>
            <person name="Inagaki Y."/>
            <person name="Hashimoto T."/>
        </authorList>
    </citation>
    <scope>NUCLEOTIDE SEQUENCE [LARGE SCALE GENOMIC DNA]</scope>
    <source>
        <strain evidence="2">NY0173</strain>
    </source>
</reference>
<gene>
    <name evidence="2" type="ORF">KIPB_009519</name>
</gene>
<proteinExistence type="predicted"/>
<comment type="caution">
    <text evidence="2">The sequence shown here is derived from an EMBL/GenBank/DDBJ whole genome shotgun (WGS) entry which is preliminary data.</text>
</comment>
<evidence type="ECO:0000259" key="1">
    <source>
        <dbReference type="Pfam" id="PF04669"/>
    </source>
</evidence>
<accession>A0A9K3D1W8</accession>
<protein>
    <recommendedName>
        <fullName evidence="1">Polysaccharide biosynthesis domain-containing protein</fullName>
    </recommendedName>
</protein>
<dbReference type="Gene3D" id="1.10.3560.10">
    <property type="entry name" value="yst0336 like domain"/>
    <property type="match status" value="1"/>
</dbReference>
<feature type="domain" description="Polysaccharide biosynthesis" evidence="1">
    <location>
        <begin position="30"/>
        <end position="149"/>
    </location>
</feature>
<dbReference type="EMBL" id="BDIP01003257">
    <property type="protein sequence ID" value="GIQ87474.1"/>
    <property type="molecule type" value="Genomic_DNA"/>
</dbReference>
<name>A0A9K3D1W8_9EUKA</name>
<dbReference type="AlphaFoldDB" id="A0A9K3D1W8"/>
<evidence type="ECO:0000313" key="2">
    <source>
        <dbReference type="EMBL" id="GIQ87474.1"/>
    </source>
</evidence>
<dbReference type="PANTHER" id="PTHR13410:SF9">
    <property type="entry name" value="PROTEIN PBDC1"/>
    <property type="match status" value="1"/>
</dbReference>
<dbReference type="OrthoDB" id="10248897at2759"/>
<dbReference type="InterPro" id="IPR008476">
    <property type="entry name" value="PBDC1_metazoa/fungi"/>
</dbReference>
<dbReference type="InterPro" id="IPR023139">
    <property type="entry name" value="PBDC1-like_dom_sf"/>
</dbReference>
<dbReference type="InterPro" id="IPR021148">
    <property type="entry name" value="Polysacc_synth_dom"/>
</dbReference>
<dbReference type="Proteomes" id="UP000265618">
    <property type="component" value="Unassembled WGS sequence"/>
</dbReference>
<evidence type="ECO:0000313" key="3">
    <source>
        <dbReference type="Proteomes" id="UP000265618"/>
    </source>
</evidence>